<accession>A0A329M6J5</accession>
<dbReference type="RefSeq" id="WP_113034660.1">
    <property type="nucleotide sequence ID" value="NZ_QMFB01000023.1"/>
</dbReference>
<dbReference type="InterPro" id="IPR012318">
    <property type="entry name" value="HTH_CRP"/>
</dbReference>
<evidence type="ECO:0000256" key="2">
    <source>
        <dbReference type="ARBA" id="ARBA00023125"/>
    </source>
</evidence>
<gene>
    <name evidence="7" type="ORF">DQG23_29600</name>
</gene>
<dbReference type="Proteomes" id="UP000250369">
    <property type="component" value="Unassembled WGS sequence"/>
</dbReference>
<dbReference type="CDD" id="cd00092">
    <property type="entry name" value="HTH_CRP"/>
    <property type="match status" value="1"/>
</dbReference>
<dbReference type="SUPFAM" id="SSF46785">
    <property type="entry name" value="Winged helix' DNA-binding domain"/>
    <property type="match status" value="1"/>
</dbReference>
<organism evidence="7 8">
    <name type="scientific">Paenibacillus contaminans</name>
    <dbReference type="NCBI Taxonomy" id="450362"/>
    <lineage>
        <taxon>Bacteria</taxon>
        <taxon>Bacillati</taxon>
        <taxon>Bacillota</taxon>
        <taxon>Bacilli</taxon>
        <taxon>Bacillales</taxon>
        <taxon>Paenibacillaceae</taxon>
        <taxon>Paenibacillus</taxon>
    </lineage>
</organism>
<dbReference type="PROSITE" id="PS50042">
    <property type="entry name" value="CNMP_BINDING_3"/>
    <property type="match status" value="1"/>
</dbReference>
<keyword evidence="3" id="KW-0010">Activator</keyword>
<dbReference type="InterPro" id="IPR000595">
    <property type="entry name" value="cNMP-bd_dom"/>
</dbReference>
<keyword evidence="4" id="KW-0804">Transcription</keyword>
<evidence type="ECO:0000259" key="6">
    <source>
        <dbReference type="PROSITE" id="PS51063"/>
    </source>
</evidence>
<evidence type="ECO:0000313" key="8">
    <source>
        <dbReference type="Proteomes" id="UP000250369"/>
    </source>
</evidence>
<evidence type="ECO:0000259" key="5">
    <source>
        <dbReference type="PROSITE" id="PS50042"/>
    </source>
</evidence>
<name>A0A329M6J5_9BACL</name>
<protein>
    <submittedName>
        <fullName evidence="7">Crp/Fnr family transcriptional regulator</fullName>
    </submittedName>
</protein>
<dbReference type="Pfam" id="PF00027">
    <property type="entry name" value="cNMP_binding"/>
    <property type="match status" value="1"/>
</dbReference>
<dbReference type="PANTHER" id="PTHR24567:SF74">
    <property type="entry name" value="HTH-TYPE TRANSCRIPTIONAL REGULATOR ARCR"/>
    <property type="match status" value="1"/>
</dbReference>
<dbReference type="InterPro" id="IPR014710">
    <property type="entry name" value="RmlC-like_jellyroll"/>
</dbReference>
<dbReference type="InterPro" id="IPR050397">
    <property type="entry name" value="Env_Response_Regulators"/>
</dbReference>
<keyword evidence="1" id="KW-0805">Transcription regulation</keyword>
<keyword evidence="2" id="KW-0238">DNA-binding</keyword>
<evidence type="ECO:0000313" key="7">
    <source>
        <dbReference type="EMBL" id="RAV15541.1"/>
    </source>
</evidence>
<dbReference type="EMBL" id="QMFB01000023">
    <property type="protein sequence ID" value="RAV15541.1"/>
    <property type="molecule type" value="Genomic_DNA"/>
</dbReference>
<dbReference type="SUPFAM" id="SSF51206">
    <property type="entry name" value="cAMP-binding domain-like"/>
    <property type="match status" value="1"/>
</dbReference>
<feature type="domain" description="HTH crp-type" evidence="6">
    <location>
        <begin position="159"/>
        <end position="232"/>
    </location>
</feature>
<dbReference type="Gene3D" id="2.60.120.10">
    <property type="entry name" value="Jelly Rolls"/>
    <property type="match status" value="1"/>
</dbReference>
<dbReference type="Gene3D" id="1.10.10.10">
    <property type="entry name" value="Winged helix-like DNA-binding domain superfamily/Winged helix DNA-binding domain"/>
    <property type="match status" value="1"/>
</dbReference>
<dbReference type="GO" id="GO:0003700">
    <property type="term" value="F:DNA-binding transcription factor activity"/>
    <property type="evidence" value="ECO:0007669"/>
    <property type="project" value="TreeGrafter"/>
</dbReference>
<evidence type="ECO:0000256" key="3">
    <source>
        <dbReference type="ARBA" id="ARBA00023159"/>
    </source>
</evidence>
<dbReference type="Pfam" id="PF13545">
    <property type="entry name" value="HTH_Crp_2"/>
    <property type="match status" value="1"/>
</dbReference>
<dbReference type="AlphaFoldDB" id="A0A329M6J5"/>
<sequence>MAIISPAKAASEPTNRKDHEFEGGISLFLSGEHRELLAGIMLPKRVKSGTYLLWEGEDAQNLYYIRSGRVKLRKTTEEGKDLILSLMQKGDLIGEMAHGGNVTYSFSAEVIEDAEVGVLPWKDLERLLAANGSLAFPFMNWLGHMNRVTQSKIRDLLLFGKQGALASTLIRLGNSFGIPCKDGIVLDIKLTNTEIADMIGTARESVNRMLSAYKDEGVIDIREGRIVILRLESLRKICNCSACPLEICRM</sequence>
<dbReference type="InterPro" id="IPR036390">
    <property type="entry name" value="WH_DNA-bd_sf"/>
</dbReference>
<dbReference type="SMART" id="SM00100">
    <property type="entry name" value="cNMP"/>
    <property type="match status" value="1"/>
</dbReference>
<dbReference type="PANTHER" id="PTHR24567">
    <property type="entry name" value="CRP FAMILY TRANSCRIPTIONAL REGULATORY PROTEIN"/>
    <property type="match status" value="1"/>
</dbReference>
<proteinExistence type="predicted"/>
<comment type="caution">
    <text evidence="7">The sequence shown here is derived from an EMBL/GenBank/DDBJ whole genome shotgun (WGS) entry which is preliminary data.</text>
</comment>
<evidence type="ECO:0000256" key="1">
    <source>
        <dbReference type="ARBA" id="ARBA00023015"/>
    </source>
</evidence>
<dbReference type="SMART" id="SM00419">
    <property type="entry name" value="HTH_CRP"/>
    <property type="match status" value="1"/>
</dbReference>
<feature type="domain" description="Cyclic nucleotide-binding" evidence="5">
    <location>
        <begin position="25"/>
        <end position="128"/>
    </location>
</feature>
<reference evidence="7 8" key="1">
    <citation type="journal article" date="2009" name="Int. J. Syst. Evol. Microbiol.">
        <title>Paenibacillus contaminans sp. nov., isolated from a contaminated laboratory plate.</title>
        <authorList>
            <person name="Chou J.H."/>
            <person name="Lee J.H."/>
            <person name="Lin M.C."/>
            <person name="Chang P.S."/>
            <person name="Arun A.B."/>
            <person name="Young C.C."/>
            <person name="Chen W.M."/>
        </authorList>
    </citation>
    <scope>NUCLEOTIDE SEQUENCE [LARGE SCALE GENOMIC DNA]</scope>
    <source>
        <strain evidence="7 8">CKOBP-6</strain>
    </source>
</reference>
<dbReference type="GO" id="GO:0005829">
    <property type="term" value="C:cytosol"/>
    <property type="evidence" value="ECO:0007669"/>
    <property type="project" value="TreeGrafter"/>
</dbReference>
<dbReference type="InterPro" id="IPR018490">
    <property type="entry name" value="cNMP-bd_dom_sf"/>
</dbReference>
<dbReference type="PROSITE" id="PS51063">
    <property type="entry name" value="HTH_CRP_2"/>
    <property type="match status" value="1"/>
</dbReference>
<dbReference type="CDD" id="cd00038">
    <property type="entry name" value="CAP_ED"/>
    <property type="match status" value="1"/>
</dbReference>
<dbReference type="OrthoDB" id="9810708at2"/>
<keyword evidence="8" id="KW-1185">Reference proteome</keyword>
<dbReference type="PRINTS" id="PR00034">
    <property type="entry name" value="HTHCRP"/>
</dbReference>
<dbReference type="InterPro" id="IPR036388">
    <property type="entry name" value="WH-like_DNA-bd_sf"/>
</dbReference>
<evidence type="ECO:0000256" key="4">
    <source>
        <dbReference type="ARBA" id="ARBA00023163"/>
    </source>
</evidence>
<dbReference type="GO" id="GO:0003677">
    <property type="term" value="F:DNA binding"/>
    <property type="evidence" value="ECO:0007669"/>
    <property type="project" value="UniProtKB-KW"/>
</dbReference>